<organism evidence="1 2">
    <name type="scientific">Enteroscipio rubneri</name>
    <dbReference type="NCBI Taxonomy" id="2070686"/>
    <lineage>
        <taxon>Bacteria</taxon>
        <taxon>Bacillati</taxon>
        <taxon>Actinomycetota</taxon>
        <taxon>Coriobacteriia</taxon>
        <taxon>Eggerthellales</taxon>
        <taxon>Eggerthellaceae</taxon>
        <taxon>Enteroscipio</taxon>
    </lineage>
</organism>
<reference evidence="2" key="1">
    <citation type="submission" date="2018-01" db="EMBL/GenBank/DDBJ databases">
        <title>Rubneribacter badeniensis gen. nov., sp. nov., and Colonibacter rubneri, gen. nov., sp. nov., WGS of new members of the Eggerthellaceae.</title>
        <authorList>
            <person name="Danylec N."/>
            <person name="Stoll D.A."/>
            <person name="Doetsch A."/>
            <person name="Kulling S.E."/>
            <person name="Huch M."/>
        </authorList>
    </citation>
    <scope>NUCLEOTIDE SEQUENCE [LARGE SCALE GENOMIC DNA]</scope>
    <source>
        <strain evidence="2">ResAG-96</strain>
    </source>
</reference>
<dbReference type="InterPro" id="IPR003772">
    <property type="entry name" value="YceD"/>
</dbReference>
<dbReference type="EMBL" id="PPEK01000020">
    <property type="protein sequence ID" value="PNV66815.1"/>
    <property type="molecule type" value="Genomic_DNA"/>
</dbReference>
<dbReference type="AlphaFoldDB" id="A0A2K2U919"/>
<sequence length="183" mass="19751">MDPTLRIAVPPELFAPAESSRFEGALELPSLQAGPDEYSFPDPLAWHVEISNTGDALLVTGTVSGEAIGSCARCLDGFRFDLEGEIEGYYLLDESRSAPEDMDDDEFDVLPEDHVIDLEPLIKAALILEFPLVPLCDEECKGLCAVCGANLNEGPCECAPTEGANDGPANPFSVLKDFPFDDR</sequence>
<dbReference type="OrthoDB" id="9790372at2"/>
<gene>
    <name evidence="1" type="ORF">C2L71_11175</name>
</gene>
<dbReference type="PANTHER" id="PTHR34374">
    <property type="entry name" value="LARGE RIBOSOMAL RNA SUBUNIT ACCUMULATION PROTEIN YCED HOMOLOG 1, CHLOROPLASTIC"/>
    <property type="match status" value="1"/>
</dbReference>
<dbReference type="Proteomes" id="UP000236197">
    <property type="component" value="Unassembled WGS sequence"/>
</dbReference>
<comment type="caution">
    <text evidence="1">The sequence shown here is derived from an EMBL/GenBank/DDBJ whole genome shotgun (WGS) entry which is preliminary data.</text>
</comment>
<dbReference type="Pfam" id="PF02620">
    <property type="entry name" value="YceD"/>
    <property type="match status" value="1"/>
</dbReference>
<evidence type="ECO:0000313" key="2">
    <source>
        <dbReference type="Proteomes" id="UP000236197"/>
    </source>
</evidence>
<dbReference type="RefSeq" id="WP_103265838.1">
    <property type="nucleotide sequence ID" value="NZ_CABMLE010000020.1"/>
</dbReference>
<name>A0A2K2U919_9ACTN</name>
<protein>
    <submittedName>
        <fullName evidence="1">Metal-binding protein</fullName>
    </submittedName>
</protein>
<keyword evidence="2" id="KW-1185">Reference proteome</keyword>
<accession>A0A2K2U919</accession>
<proteinExistence type="predicted"/>
<dbReference type="PANTHER" id="PTHR34374:SF1">
    <property type="entry name" value="LARGE RIBOSOMAL RNA SUBUNIT ACCUMULATION PROTEIN YCED HOMOLOG 1, CHLOROPLASTIC"/>
    <property type="match status" value="1"/>
</dbReference>
<evidence type="ECO:0000313" key="1">
    <source>
        <dbReference type="EMBL" id="PNV66815.1"/>
    </source>
</evidence>